<proteinExistence type="predicted"/>
<name>A0AAJ0U6Q8_9GAMM</name>
<dbReference type="PANTHER" id="PTHR39966">
    <property type="entry name" value="BLL2471 PROTEIN-RELATED"/>
    <property type="match status" value="1"/>
</dbReference>
<dbReference type="PANTHER" id="PTHR39966:SF1">
    <property type="entry name" value="HEMERYTHRIN-LIKE DOMAIN-CONTAINING PROTEIN"/>
    <property type="match status" value="1"/>
</dbReference>
<dbReference type="Gene3D" id="1.20.120.520">
    <property type="entry name" value="nmb1532 protein domain like"/>
    <property type="match status" value="1"/>
</dbReference>
<dbReference type="GO" id="GO:0005886">
    <property type="term" value="C:plasma membrane"/>
    <property type="evidence" value="ECO:0007669"/>
    <property type="project" value="TreeGrafter"/>
</dbReference>
<keyword evidence="3" id="KW-1185">Reference proteome</keyword>
<dbReference type="InterPro" id="IPR012312">
    <property type="entry name" value="Hemerythrin-like"/>
</dbReference>
<feature type="domain" description="Hemerythrin-like" evidence="1">
    <location>
        <begin position="6"/>
        <end position="138"/>
    </location>
</feature>
<organism evidence="2 3">
    <name type="scientific">Halochromatium glycolicum</name>
    <dbReference type="NCBI Taxonomy" id="85075"/>
    <lineage>
        <taxon>Bacteria</taxon>
        <taxon>Pseudomonadati</taxon>
        <taxon>Pseudomonadota</taxon>
        <taxon>Gammaproteobacteria</taxon>
        <taxon>Chromatiales</taxon>
        <taxon>Chromatiaceae</taxon>
        <taxon>Halochromatium</taxon>
    </lineage>
</organism>
<dbReference type="EMBL" id="NRSJ01000039">
    <property type="protein sequence ID" value="MBK1706343.1"/>
    <property type="molecule type" value="Genomic_DNA"/>
</dbReference>
<dbReference type="Pfam" id="PF01814">
    <property type="entry name" value="Hemerythrin"/>
    <property type="match status" value="1"/>
</dbReference>
<reference evidence="2" key="2">
    <citation type="journal article" date="2020" name="Microorganisms">
        <title>Osmotic Adaptation and Compatible Solute Biosynthesis of Phototrophic Bacteria as Revealed from Genome Analyses.</title>
        <authorList>
            <person name="Imhoff J.F."/>
            <person name="Rahn T."/>
            <person name="Kunzel S."/>
            <person name="Keller A."/>
            <person name="Neulinger S.C."/>
        </authorList>
    </citation>
    <scope>NUCLEOTIDE SEQUENCE</scope>
    <source>
        <strain evidence="2">DSM 11080</strain>
    </source>
</reference>
<evidence type="ECO:0000259" key="1">
    <source>
        <dbReference type="Pfam" id="PF01814"/>
    </source>
</evidence>
<dbReference type="AlphaFoldDB" id="A0AAJ0U6Q8"/>
<dbReference type="RefSeq" id="WP_200347793.1">
    <property type="nucleotide sequence ID" value="NZ_NRSJ01000039.1"/>
</dbReference>
<dbReference type="Proteomes" id="UP001296776">
    <property type="component" value="Unassembled WGS sequence"/>
</dbReference>
<evidence type="ECO:0000313" key="3">
    <source>
        <dbReference type="Proteomes" id="UP001296776"/>
    </source>
</evidence>
<comment type="caution">
    <text evidence="2">The sequence shown here is derived from an EMBL/GenBank/DDBJ whole genome shotgun (WGS) entry which is preliminary data.</text>
</comment>
<protein>
    <submittedName>
        <fullName evidence="2">Cation-binding protein</fullName>
    </submittedName>
</protein>
<gene>
    <name evidence="2" type="ORF">CKO40_17765</name>
</gene>
<evidence type="ECO:0000313" key="2">
    <source>
        <dbReference type="EMBL" id="MBK1706343.1"/>
    </source>
</evidence>
<sequence length="184" mass="21501">MNPLLERLGHDHRRLAQLLMLLEGLLDQFRDGLEPDYELMCELMEYLTDYADQSHHPCEDRIFERVLAQEGAGHAILGQLMKQHHSLGQLNRRFKESLEGIVHEEVLRRDDVERQGRELIAQLREHMRLEDEQAFPLADACLSEDAWAEIQAVVPAAQDPLFGQSDPERFRAIYKELNKLKREH</sequence>
<accession>A0AAJ0U6Q8</accession>
<reference evidence="2" key="1">
    <citation type="submission" date="2017-08" db="EMBL/GenBank/DDBJ databases">
        <authorList>
            <person name="Imhoff J.F."/>
            <person name="Rahn T."/>
            <person name="Kuenzel S."/>
            <person name="Neulinger S.C."/>
        </authorList>
    </citation>
    <scope>NUCLEOTIDE SEQUENCE</scope>
    <source>
        <strain evidence="2">DSM 11080</strain>
    </source>
</reference>